<keyword evidence="1" id="KW-1133">Transmembrane helix</keyword>
<accession>A0A3E0I796</accession>
<feature type="transmembrane region" description="Helical" evidence="1">
    <location>
        <begin position="121"/>
        <end position="140"/>
    </location>
</feature>
<evidence type="ECO:0000313" key="3">
    <source>
        <dbReference type="Proteomes" id="UP000256884"/>
    </source>
</evidence>
<gene>
    <name evidence="2" type="ORF">C7448_102157</name>
</gene>
<keyword evidence="1" id="KW-0472">Membrane</keyword>
<proteinExistence type="predicted"/>
<protein>
    <submittedName>
        <fullName evidence="2">Uncharacterized protein</fullName>
    </submittedName>
</protein>
<sequence length="206" mass="23300">MEKSIEKRWNEAFLDEQSLIAPKINDIYNQKSKSVINKIRRTYEFDNKGLLPMAGIVVIGGILLSETIIAAYGAFLILSLYFFNTRLLKRFKTIDVKSDNLTYLKNYRSVINSVSKATKKLFIFAIPLAIVSIFALAYGVKEQSFLSNYISSETSFLGILVIGLMVAMATAMIGYFVYTISTKVLYHSLISKLDNIIKEMEELKSS</sequence>
<dbReference type="AlphaFoldDB" id="A0A3E0I796"/>
<reference evidence="2 3" key="1">
    <citation type="submission" date="2018-08" db="EMBL/GenBank/DDBJ databases">
        <title>Genomic Encyclopedia of Type Strains, Phase IV (KMG-IV): sequencing the most valuable type-strain genomes for metagenomic binning, comparative biology and taxonomic classification.</title>
        <authorList>
            <person name="Goeker M."/>
        </authorList>
    </citation>
    <scope>NUCLEOTIDE SEQUENCE [LARGE SCALE GENOMIC DNA]</scope>
    <source>
        <strain evidence="2 3">DSM 18841</strain>
    </source>
</reference>
<evidence type="ECO:0000313" key="2">
    <source>
        <dbReference type="EMBL" id="REH54634.1"/>
    </source>
</evidence>
<dbReference type="EMBL" id="QUNS01000002">
    <property type="protein sequence ID" value="REH54634.1"/>
    <property type="molecule type" value="Genomic_DNA"/>
</dbReference>
<organism evidence="2 3">
    <name type="scientific">Tenacibaculum gallaicum</name>
    <dbReference type="NCBI Taxonomy" id="561505"/>
    <lineage>
        <taxon>Bacteria</taxon>
        <taxon>Pseudomonadati</taxon>
        <taxon>Bacteroidota</taxon>
        <taxon>Flavobacteriia</taxon>
        <taxon>Flavobacteriales</taxon>
        <taxon>Flavobacteriaceae</taxon>
        <taxon>Tenacibaculum</taxon>
    </lineage>
</organism>
<feature type="transmembrane region" description="Helical" evidence="1">
    <location>
        <begin position="50"/>
        <end position="83"/>
    </location>
</feature>
<feature type="transmembrane region" description="Helical" evidence="1">
    <location>
        <begin position="155"/>
        <end position="178"/>
    </location>
</feature>
<evidence type="ECO:0000256" key="1">
    <source>
        <dbReference type="SAM" id="Phobius"/>
    </source>
</evidence>
<dbReference type="OrthoDB" id="1120468at2"/>
<comment type="caution">
    <text evidence="2">The sequence shown here is derived from an EMBL/GenBank/DDBJ whole genome shotgun (WGS) entry which is preliminary data.</text>
</comment>
<keyword evidence="1" id="KW-0812">Transmembrane</keyword>
<dbReference type="RefSeq" id="WP_115900284.1">
    <property type="nucleotide sequence ID" value="NZ_QUNS01000002.1"/>
</dbReference>
<keyword evidence="3" id="KW-1185">Reference proteome</keyword>
<dbReference type="Proteomes" id="UP000256884">
    <property type="component" value="Unassembled WGS sequence"/>
</dbReference>
<name>A0A3E0I796_9FLAO</name>